<accession>A0ABY8QE76</accession>
<dbReference type="EMBL" id="CP124616">
    <property type="protein sequence ID" value="WGW02895.1"/>
    <property type="molecule type" value="Genomic_DNA"/>
</dbReference>
<dbReference type="Proteomes" id="UP001241605">
    <property type="component" value="Chromosome"/>
</dbReference>
<name>A0ABY8QE76_9RHOB</name>
<gene>
    <name evidence="1" type="ORF">QF118_13230</name>
</gene>
<reference evidence="1 2" key="1">
    <citation type="submission" date="2023-05" db="EMBL/GenBank/DDBJ databases">
        <title>YMD87, complete Genome.</title>
        <authorList>
            <person name="Zhang J."/>
            <person name="Xu X."/>
        </authorList>
    </citation>
    <scope>NUCLEOTIDE SEQUENCE [LARGE SCALE GENOMIC DNA]</scope>
    <source>
        <strain evidence="1 2">YMD87</strain>
    </source>
</reference>
<protein>
    <submittedName>
        <fullName evidence="1">Uncharacterized protein</fullName>
    </submittedName>
</protein>
<sequence length="77" mass="8867">MPLTRHTTNWSGFLDRLRHRFPHVDPDLLADPVQDPAELTRHLAQQHDLTLLEASEELRDFLGLEDLARQACELRAG</sequence>
<dbReference type="RefSeq" id="WP_282299524.1">
    <property type="nucleotide sequence ID" value="NZ_CP124616.1"/>
</dbReference>
<organism evidence="1 2">
    <name type="scientific">Tropicibacter oceani</name>
    <dbReference type="NCBI Taxonomy" id="3058420"/>
    <lineage>
        <taxon>Bacteria</taxon>
        <taxon>Pseudomonadati</taxon>
        <taxon>Pseudomonadota</taxon>
        <taxon>Alphaproteobacteria</taxon>
        <taxon>Rhodobacterales</taxon>
        <taxon>Roseobacteraceae</taxon>
        <taxon>Tropicibacter</taxon>
    </lineage>
</organism>
<keyword evidence="2" id="KW-1185">Reference proteome</keyword>
<proteinExistence type="predicted"/>
<evidence type="ECO:0000313" key="2">
    <source>
        <dbReference type="Proteomes" id="UP001241605"/>
    </source>
</evidence>
<evidence type="ECO:0000313" key="1">
    <source>
        <dbReference type="EMBL" id="WGW02895.1"/>
    </source>
</evidence>